<reference evidence="5" key="1">
    <citation type="submission" date="2023-06" db="EMBL/GenBank/DDBJ databases">
        <title>Genome-scale phylogeny and comparative genomics of the fungal order Sordariales.</title>
        <authorList>
            <consortium name="Lawrence Berkeley National Laboratory"/>
            <person name="Hensen N."/>
            <person name="Bonometti L."/>
            <person name="Westerberg I."/>
            <person name="Brannstrom I.O."/>
            <person name="Guillou S."/>
            <person name="Cros-Aarteil S."/>
            <person name="Calhoun S."/>
            <person name="Haridas S."/>
            <person name="Kuo A."/>
            <person name="Mondo S."/>
            <person name="Pangilinan J."/>
            <person name="Riley R."/>
            <person name="Labutti K."/>
            <person name="Andreopoulos B."/>
            <person name="Lipzen A."/>
            <person name="Chen C."/>
            <person name="Yanf M."/>
            <person name="Daum C."/>
            <person name="Ng V."/>
            <person name="Clum A."/>
            <person name="Steindorff A."/>
            <person name="Ohm R."/>
            <person name="Martin F."/>
            <person name="Silar P."/>
            <person name="Natvig D."/>
            <person name="Lalanne C."/>
            <person name="Gautier V."/>
            <person name="Ament-Velasquez S.L."/>
            <person name="Kruys A."/>
            <person name="Hutchinson M.I."/>
            <person name="Powell A.J."/>
            <person name="Barry K."/>
            <person name="Miller A.N."/>
            <person name="Grigoriev I.V."/>
            <person name="Debuchy R."/>
            <person name="Gladieux P."/>
            <person name="Thoren M.H."/>
            <person name="Johannesson H."/>
        </authorList>
    </citation>
    <scope>NUCLEOTIDE SEQUENCE</scope>
    <source>
        <strain evidence="5">SMH4607-1</strain>
    </source>
</reference>
<sequence length="317" mass="33833">APPSPTCVPLFVLDGVSEEAFNPANTPFSLNLACGMLDTANYTVFASTETESSPFGTLVEGTTTTEKSITIPGFGPGKVSITLATFDTAGTPIFQFFSLLFGSITMPVLILDETDAPVIVDKIADMTCDQCGSCETCPGDPMCQATCKEPPLRSCAFYAECAEATLRCGGGGYPLKYGRKNCLAFQSDLDKYTTAGQTFIWDTMHCLQLALRDAINCDSTCDQVNDAAFDSHPTCYVNSGFCDLPAEDWWQLIKTVNKDLVGIKSFQQIVQTGGACAGQMVAKIDAAITAYLEQAASDIANAVFHLAKAAVMKVLKK</sequence>
<organism evidence="5 6">
    <name type="scientific">Lasiosphaeris hirsuta</name>
    <dbReference type="NCBI Taxonomy" id="260670"/>
    <lineage>
        <taxon>Eukaryota</taxon>
        <taxon>Fungi</taxon>
        <taxon>Dikarya</taxon>
        <taxon>Ascomycota</taxon>
        <taxon>Pezizomycotina</taxon>
        <taxon>Sordariomycetes</taxon>
        <taxon>Sordariomycetidae</taxon>
        <taxon>Sordariales</taxon>
        <taxon>Lasiosphaeriaceae</taxon>
        <taxon>Lasiosphaeris</taxon>
    </lineage>
</organism>
<evidence type="ECO:0000256" key="1">
    <source>
        <dbReference type="ARBA" id="ARBA00008693"/>
    </source>
</evidence>
<keyword evidence="4" id="KW-1015">Disulfide bond</keyword>
<evidence type="ECO:0000256" key="3">
    <source>
        <dbReference type="ARBA" id="ARBA00022702"/>
    </source>
</evidence>
<protein>
    <submittedName>
        <fullName evidence="5">Uncharacterized protein</fullName>
    </submittedName>
</protein>
<dbReference type="AlphaFoldDB" id="A0AA40A7K0"/>
<gene>
    <name evidence="5" type="ORF">B0H67DRAFT_472617</name>
</gene>
<dbReference type="GO" id="GO:0006874">
    <property type="term" value="P:intracellular calcium ion homeostasis"/>
    <property type="evidence" value="ECO:0007669"/>
    <property type="project" value="TreeGrafter"/>
</dbReference>
<dbReference type="InterPro" id="IPR004978">
    <property type="entry name" value="Stanniocalcin"/>
</dbReference>
<dbReference type="Pfam" id="PF03298">
    <property type="entry name" value="Stanniocalcin"/>
    <property type="match status" value="1"/>
</dbReference>
<dbReference type="EMBL" id="JAUKUA010000005">
    <property type="protein sequence ID" value="KAK0710700.1"/>
    <property type="molecule type" value="Genomic_DNA"/>
</dbReference>
<name>A0AA40A7K0_9PEZI</name>
<feature type="non-terminal residue" evidence="5">
    <location>
        <position position="1"/>
    </location>
</feature>
<comment type="similarity">
    <text evidence="1">Belongs to the stanniocalcin family.</text>
</comment>
<keyword evidence="6" id="KW-1185">Reference proteome</keyword>
<dbReference type="PANTHER" id="PTHR11245">
    <property type="entry name" value="STANNIOCALCIN"/>
    <property type="match status" value="1"/>
</dbReference>
<evidence type="ECO:0000256" key="4">
    <source>
        <dbReference type="ARBA" id="ARBA00023157"/>
    </source>
</evidence>
<dbReference type="GO" id="GO:0005179">
    <property type="term" value="F:hormone activity"/>
    <property type="evidence" value="ECO:0007669"/>
    <property type="project" value="UniProtKB-KW"/>
</dbReference>
<evidence type="ECO:0000313" key="6">
    <source>
        <dbReference type="Proteomes" id="UP001172102"/>
    </source>
</evidence>
<dbReference type="GO" id="GO:0005576">
    <property type="term" value="C:extracellular region"/>
    <property type="evidence" value="ECO:0007669"/>
    <property type="project" value="InterPro"/>
</dbReference>
<comment type="caution">
    <text evidence="5">The sequence shown here is derived from an EMBL/GenBank/DDBJ whole genome shotgun (WGS) entry which is preliminary data.</text>
</comment>
<accession>A0AA40A7K0</accession>
<proteinExistence type="inferred from homology"/>
<keyword evidence="3" id="KW-0372">Hormone</keyword>
<dbReference type="PANTHER" id="PTHR11245:SF6">
    <property type="entry name" value="DUF19 DOMAIN-CONTAINING PROTEIN"/>
    <property type="match status" value="1"/>
</dbReference>
<evidence type="ECO:0000256" key="2">
    <source>
        <dbReference type="ARBA" id="ARBA00011748"/>
    </source>
</evidence>
<comment type="subunit">
    <text evidence="2">Homodimer; disulfide-linked.</text>
</comment>
<evidence type="ECO:0000313" key="5">
    <source>
        <dbReference type="EMBL" id="KAK0710700.1"/>
    </source>
</evidence>
<feature type="non-terminal residue" evidence="5">
    <location>
        <position position="317"/>
    </location>
</feature>
<dbReference type="Proteomes" id="UP001172102">
    <property type="component" value="Unassembled WGS sequence"/>
</dbReference>